<keyword evidence="1" id="KW-0732">Signal</keyword>
<name>A0A090Q180_9FLAO</name>
<dbReference type="Pfam" id="PF14060">
    <property type="entry name" value="DUF4252"/>
    <property type="match status" value="1"/>
</dbReference>
<dbReference type="RefSeq" id="WP_042278278.1">
    <property type="nucleotide sequence ID" value="NZ_BBML01000003.1"/>
</dbReference>
<dbReference type="Proteomes" id="UP000029221">
    <property type="component" value="Unassembled WGS sequence"/>
</dbReference>
<accession>A0A090Q180</accession>
<evidence type="ECO:0000256" key="1">
    <source>
        <dbReference type="SAM" id="SignalP"/>
    </source>
</evidence>
<evidence type="ECO:0000313" key="2">
    <source>
        <dbReference type="EMBL" id="GAK96790.1"/>
    </source>
</evidence>
<feature type="chain" id="PRO_5001861426" description="DUF4252 domain-containing protein" evidence="1">
    <location>
        <begin position="20"/>
        <end position="174"/>
    </location>
</feature>
<keyword evidence="3" id="KW-1185">Reference proteome</keyword>
<gene>
    <name evidence="2" type="ORF">JCM19294_1099</name>
</gene>
<dbReference type="AlphaFoldDB" id="A0A090Q180"/>
<protein>
    <recommendedName>
        <fullName evidence="4">DUF4252 domain-containing protein</fullName>
    </recommendedName>
</protein>
<dbReference type="eggNOG" id="ENOG502ZC31">
    <property type="taxonomic scope" value="Bacteria"/>
</dbReference>
<proteinExistence type="predicted"/>
<organism evidence="2 3">
    <name type="scientific">Nonlabens tegetincola</name>
    <dbReference type="NCBI Taxonomy" id="323273"/>
    <lineage>
        <taxon>Bacteria</taxon>
        <taxon>Pseudomonadati</taxon>
        <taxon>Bacteroidota</taxon>
        <taxon>Flavobacteriia</taxon>
        <taxon>Flavobacteriales</taxon>
        <taxon>Flavobacteriaceae</taxon>
        <taxon>Nonlabens</taxon>
    </lineage>
</organism>
<dbReference type="STRING" id="319236.BST91_03190"/>
<sequence length="174" mass="19697">MKKLLYLAVFILSVTYTTAQNLDAMGNLKNTSETVVTSEMFGLIANIDFNSQDEEVKEMKKMIDKLTELRVYATDNPESATRMAAMANKYIESKKLVKLMHVKEDGQLFTFHMRKGSSDKKIRELVMLINNVNSDEPNAVFLVITGDLDLDQVSKITEKLNVPGQKQIEQATQE</sequence>
<evidence type="ECO:0000313" key="3">
    <source>
        <dbReference type="Proteomes" id="UP000029221"/>
    </source>
</evidence>
<reference evidence="2" key="1">
    <citation type="journal article" date="2014" name="Genome Announc.">
        <title>Draft Genome Sequences of Marine Flavobacterium Nonlabens Strains NR17, NR24, NR27, NR32, NR33, and Ara13.</title>
        <authorList>
            <person name="Nakanishi M."/>
            <person name="Meirelles P."/>
            <person name="Suzuki R."/>
            <person name="Takatani N."/>
            <person name="Mino S."/>
            <person name="Suda W."/>
            <person name="Oshima K."/>
            <person name="Hattori M."/>
            <person name="Ohkuma M."/>
            <person name="Hosokawa M."/>
            <person name="Miyashita K."/>
            <person name="Thompson F.L."/>
            <person name="Niwa A."/>
            <person name="Sawabe T."/>
            <person name="Sawabe T."/>
        </authorList>
    </citation>
    <scope>NUCLEOTIDE SEQUENCE [LARGE SCALE GENOMIC DNA]</scope>
    <source>
        <strain evidence="2">JCM 19294</strain>
    </source>
</reference>
<dbReference type="InterPro" id="IPR025348">
    <property type="entry name" value="DUF4252"/>
</dbReference>
<dbReference type="EMBL" id="BBML01000003">
    <property type="protein sequence ID" value="GAK96790.1"/>
    <property type="molecule type" value="Genomic_DNA"/>
</dbReference>
<evidence type="ECO:0008006" key="4">
    <source>
        <dbReference type="Google" id="ProtNLM"/>
    </source>
</evidence>
<feature type="signal peptide" evidence="1">
    <location>
        <begin position="1"/>
        <end position="19"/>
    </location>
</feature>
<comment type="caution">
    <text evidence="2">The sequence shown here is derived from an EMBL/GenBank/DDBJ whole genome shotgun (WGS) entry which is preliminary data.</text>
</comment>